<evidence type="ECO:0000313" key="2">
    <source>
        <dbReference type="EMBL" id="KAJ8983800.1"/>
    </source>
</evidence>
<evidence type="ECO:0000313" key="3">
    <source>
        <dbReference type="Proteomes" id="UP001162164"/>
    </source>
</evidence>
<organism evidence="2 3">
    <name type="scientific">Molorchus minor</name>
    <dbReference type="NCBI Taxonomy" id="1323400"/>
    <lineage>
        <taxon>Eukaryota</taxon>
        <taxon>Metazoa</taxon>
        <taxon>Ecdysozoa</taxon>
        <taxon>Arthropoda</taxon>
        <taxon>Hexapoda</taxon>
        <taxon>Insecta</taxon>
        <taxon>Pterygota</taxon>
        <taxon>Neoptera</taxon>
        <taxon>Endopterygota</taxon>
        <taxon>Coleoptera</taxon>
        <taxon>Polyphaga</taxon>
        <taxon>Cucujiformia</taxon>
        <taxon>Chrysomeloidea</taxon>
        <taxon>Cerambycidae</taxon>
        <taxon>Lamiinae</taxon>
        <taxon>Monochamini</taxon>
        <taxon>Molorchus</taxon>
    </lineage>
</organism>
<evidence type="ECO:0000256" key="1">
    <source>
        <dbReference type="SAM" id="Phobius"/>
    </source>
</evidence>
<feature type="transmembrane region" description="Helical" evidence="1">
    <location>
        <begin position="125"/>
        <end position="145"/>
    </location>
</feature>
<dbReference type="EMBL" id="JAPWTJ010000060">
    <property type="protein sequence ID" value="KAJ8983800.1"/>
    <property type="molecule type" value="Genomic_DNA"/>
</dbReference>
<protein>
    <recommendedName>
        <fullName evidence="4">NADH dehydrogenase [ubiquinone] 1 beta subcomplex subunit 8, mitochondrial</fullName>
    </recommendedName>
</protein>
<dbReference type="PANTHER" id="PTHR12840">
    <property type="entry name" value="NADH-UBIQUINONE OXIDOREDUCTASE ASHI SUBUNIT"/>
    <property type="match status" value="1"/>
</dbReference>
<name>A0ABQ9JZM5_9CUCU</name>
<proteinExistence type="predicted"/>
<dbReference type="PANTHER" id="PTHR12840:SF1">
    <property type="entry name" value="NADH DEHYDROGENASE [UBIQUINONE] 1 BETA SUBCOMPLEX SUBUNIT 8, MITOCHONDRIAL"/>
    <property type="match status" value="1"/>
</dbReference>
<sequence length="178" mass="20807">MNLIKPVILHRPWLKANFIYATTVRNHLWTKDYKPGPFPKTEEQRAAAAEKYGLPLSEYASYPDDGGQALGDYPCLPMISAEVKDPYYPWDNPELKRNFNEPMHYQFDLLREDRYNVNARFRKPMWYMLAQCLGAMLSSFGLFWVCDFVKMFHPVTPRQYPKKGAVGLKVRGYGPNQF</sequence>
<keyword evidence="1" id="KW-0472">Membrane</keyword>
<accession>A0ABQ9JZM5</accession>
<evidence type="ECO:0008006" key="4">
    <source>
        <dbReference type="Google" id="ProtNLM"/>
    </source>
</evidence>
<keyword evidence="1" id="KW-0812">Transmembrane</keyword>
<gene>
    <name evidence="2" type="ORF">NQ317_008118</name>
</gene>
<dbReference type="InterPro" id="IPR008699">
    <property type="entry name" value="NDUFB8"/>
</dbReference>
<comment type="caution">
    <text evidence="2">The sequence shown here is derived from an EMBL/GenBank/DDBJ whole genome shotgun (WGS) entry which is preliminary data.</text>
</comment>
<keyword evidence="3" id="KW-1185">Reference proteome</keyword>
<dbReference type="Pfam" id="PF05821">
    <property type="entry name" value="NDUF_B8"/>
    <property type="match status" value="1"/>
</dbReference>
<dbReference type="Proteomes" id="UP001162164">
    <property type="component" value="Unassembled WGS sequence"/>
</dbReference>
<reference evidence="2" key="1">
    <citation type="journal article" date="2023" name="Insect Mol. Biol.">
        <title>Genome sequencing provides insights into the evolution of gene families encoding plant cell wall-degrading enzymes in longhorned beetles.</title>
        <authorList>
            <person name="Shin N.R."/>
            <person name="Okamura Y."/>
            <person name="Kirsch R."/>
            <person name="Pauchet Y."/>
        </authorList>
    </citation>
    <scope>NUCLEOTIDE SEQUENCE</scope>
    <source>
        <strain evidence="2">MMC_N1</strain>
    </source>
</reference>
<keyword evidence="1" id="KW-1133">Transmembrane helix</keyword>